<reference evidence="1" key="1">
    <citation type="journal article" date="2015" name="Nature">
        <title>Complex archaea that bridge the gap between prokaryotes and eukaryotes.</title>
        <authorList>
            <person name="Spang A."/>
            <person name="Saw J.H."/>
            <person name="Jorgensen S.L."/>
            <person name="Zaremba-Niedzwiedzka K."/>
            <person name="Martijn J."/>
            <person name="Lind A.E."/>
            <person name="van Eijk R."/>
            <person name="Schleper C."/>
            <person name="Guy L."/>
            <person name="Ettema T.J."/>
        </authorList>
    </citation>
    <scope>NUCLEOTIDE SEQUENCE</scope>
</reference>
<name>A0A0F9A4F9_9ZZZZ</name>
<dbReference type="AlphaFoldDB" id="A0A0F9A4F9"/>
<dbReference type="EMBL" id="LAZR01044520">
    <property type="protein sequence ID" value="KKL04449.1"/>
    <property type="molecule type" value="Genomic_DNA"/>
</dbReference>
<protein>
    <submittedName>
        <fullName evidence="1">Uncharacterized protein</fullName>
    </submittedName>
</protein>
<gene>
    <name evidence="1" type="ORF">LCGC14_2615990</name>
</gene>
<comment type="caution">
    <text evidence="1">The sequence shown here is derived from an EMBL/GenBank/DDBJ whole genome shotgun (WGS) entry which is preliminary data.</text>
</comment>
<proteinExistence type="predicted"/>
<sequence>MTVFLRSILDEEPQVVSREDYKSQMRRLNVPDCSCRFRVYTTYHPEPHKHVVIFTEGWKPVKGWQPS</sequence>
<evidence type="ECO:0000313" key="1">
    <source>
        <dbReference type="EMBL" id="KKL04449.1"/>
    </source>
</evidence>
<organism evidence="1">
    <name type="scientific">marine sediment metagenome</name>
    <dbReference type="NCBI Taxonomy" id="412755"/>
    <lineage>
        <taxon>unclassified sequences</taxon>
        <taxon>metagenomes</taxon>
        <taxon>ecological metagenomes</taxon>
    </lineage>
</organism>
<accession>A0A0F9A4F9</accession>